<dbReference type="EMBL" id="CAICTM010003726">
    <property type="protein sequence ID" value="CAB9531606.1"/>
    <property type="molecule type" value="Genomic_DNA"/>
</dbReference>
<feature type="region of interest" description="Disordered" evidence="1">
    <location>
        <begin position="1"/>
        <end position="31"/>
    </location>
</feature>
<evidence type="ECO:0000313" key="4">
    <source>
        <dbReference type="Proteomes" id="UP001153069"/>
    </source>
</evidence>
<keyword evidence="2" id="KW-0472">Membrane</keyword>
<keyword evidence="2" id="KW-1133">Transmembrane helix</keyword>
<comment type="caution">
    <text evidence="3">The sequence shown here is derived from an EMBL/GenBank/DDBJ whole genome shotgun (WGS) entry which is preliminary data.</text>
</comment>
<sequence length="452" mass="48963">MADGTAEDVLKDVERQQREEASSAARQEMVDDSEVDLLQVVASRIQQGRSNETDSGVRAEDENKKMKENAKLGANEQRTKENRVDPESDILKVVAARIHGTETAVGAVASDEDQDNKIESHESASGCEGATNVGTSSKTPTNGTCAVGIDADSDAEGDNVNMGPGQNEEMVSATPALRHGERLPISRPGAFSYSSSSLHSEAHEVISGPGRLTLENNTRNETPEEVPGLLSVALPVPDEQRPDYLPQAEELGDHVEADAQARESRIESRAFTSALKYFGAGLVFIVVVVLLIVLVPRKVNSGNGPAEASASVDILSSESPSESPTSFQDFLVTLFPDETMSALGDAESPQSKALGWLLNDPNVANYPDWRIQQRFALMTLYYATSGPTKWRNNTNWASYEHECEWFSTPSLGPPSFPVDNETLAILLSTSPCDPDYVSWKLNSSRHDDISLL</sequence>
<feature type="region of interest" description="Disordered" evidence="1">
    <location>
        <begin position="105"/>
        <end position="168"/>
    </location>
</feature>
<reference evidence="3" key="1">
    <citation type="submission" date="2020-06" db="EMBL/GenBank/DDBJ databases">
        <authorList>
            <consortium name="Plant Systems Biology data submission"/>
        </authorList>
    </citation>
    <scope>NUCLEOTIDE SEQUENCE</scope>
    <source>
        <strain evidence="3">D6</strain>
    </source>
</reference>
<dbReference type="AlphaFoldDB" id="A0A9N8F2C4"/>
<keyword evidence="4" id="KW-1185">Reference proteome</keyword>
<feature type="compositionally biased region" description="Basic and acidic residues" evidence="1">
    <location>
        <begin position="77"/>
        <end position="86"/>
    </location>
</feature>
<proteinExistence type="predicted"/>
<feature type="non-terminal residue" evidence="3">
    <location>
        <position position="452"/>
    </location>
</feature>
<evidence type="ECO:0000256" key="1">
    <source>
        <dbReference type="SAM" id="MobiDB-lite"/>
    </source>
</evidence>
<evidence type="ECO:0000313" key="3">
    <source>
        <dbReference type="EMBL" id="CAB9531606.1"/>
    </source>
</evidence>
<organism evidence="3 4">
    <name type="scientific">Seminavis robusta</name>
    <dbReference type="NCBI Taxonomy" id="568900"/>
    <lineage>
        <taxon>Eukaryota</taxon>
        <taxon>Sar</taxon>
        <taxon>Stramenopiles</taxon>
        <taxon>Ochrophyta</taxon>
        <taxon>Bacillariophyta</taxon>
        <taxon>Bacillariophyceae</taxon>
        <taxon>Bacillariophycidae</taxon>
        <taxon>Naviculales</taxon>
        <taxon>Naviculaceae</taxon>
        <taxon>Seminavis</taxon>
    </lineage>
</organism>
<accession>A0A9N8F2C4</accession>
<evidence type="ECO:0000256" key="2">
    <source>
        <dbReference type="SAM" id="Phobius"/>
    </source>
</evidence>
<name>A0A9N8F2C4_9STRA</name>
<feature type="transmembrane region" description="Helical" evidence="2">
    <location>
        <begin position="274"/>
        <end position="295"/>
    </location>
</feature>
<feature type="compositionally biased region" description="Polar residues" evidence="1">
    <location>
        <begin position="132"/>
        <end position="144"/>
    </location>
</feature>
<feature type="compositionally biased region" description="Basic and acidic residues" evidence="1">
    <location>
        <begin position="8"/>
        <end position="21"/>
    </location>
</feature>
<protein>
    <submittedName>
        <fullName evidence="3">Leucine Rich Repeat (Partial)</fullName>
    </submittedName>
</protein>
<feature type="region of interest" description="Disordered" evidence="1">
    <location>
        <begin position="43"/>
        <end position="86"/>
    </location>
</feature>
<dbReference type="Proteomes" id="UP001153069">
    <property type="component" value="Unassembled WGS sequence"/>
</dbReference>
<gene>
    <name evidence="3" type="ORF">SEMRO_3728_G350660.1</name>
</gene>
<feature type="compositionally biased region" description="Basic and acidic residues" evidence="1">
    <location>
        <begin position="51"/>
        <end position="70"/>
    </location>
</feature>
<keyword evidence="2" id="KW-0812">Transmembrane</keyword>